<dbReference type="EMBL" id="BARV01018480">
    <property type="protein sequence ID" value="GAI20232.1"/>
    <property type="molecule type" value="Genomic_DNA"/>
</dbReference>
<feature type="non-terminal residue" evidence="1">
    <location>
        <position position="1"/>
    </location>
</feature>
<dbReference type="SUPFAM" id="SSF52540">
    <property type="entry name" value="P-loop containing nucleoside triphosphate hydrolases"/>
    <property type="match status" value="1"/>
</dbReference>
<dbReference type="PANTHER" id="PTHR46743">
    <property type="entry name" value="TEICHOIC ACIDS EXPORT ATP-BINDING PROTEIN TAGH"/>
    <property type="match status" value="1"/>
</dbReference>
<dbReference type="Gene3D" id="3.40.50.300">
    <property type="entry name" value="P-loop containing nucleotide triphosphate hydrolases"/>
    <property type="match status" value="1"/>
</dbReference>
<organism evidence="1">
    <name type="scientific">marine sediment metagenome</name>
    <dbReference type="NCBI Taxonomy" id="412755"/>
    <lineage>
        <taxon>unclassified sequences</taxon>
        <taxon>metagenomes</taxon>
        <taxon>ecological metagenomes</taxon>
    </lineage>
</organism>
<accession>X1LLI4</accession>
<sequence length="91" mass="10630">IIHAMPHINPDVLLLDELFAGGDEEFKNKSLKKIEELMEKGITIILASHRLKSIEKYCDRVIWLDKGKIVKEGRPKKVIEDYIKFNKKLKK</sequence>
<evidence type="ECO:0000313" key="1">
    <source>
        <dbReference type="EMBL" id="GAI20232.1"/>
    </source>
</evidence>
<dbReference type="AlphaFoldDB" id="X1LLI4"/>
<name>X1LLI4_9ZZZZ</name>
<dbReference type="InterPro" id="IPR050683">
    <property type="entry name" value="Bact_Polysacc_Export_ATP-bd"/>
</dbReference>
<gene>
    <name evidence="1" type="ORF">S06H3_31245</name>
</gene>
<dbReference type="PANTHER" id="PTHR46743:SF2">
    <property type="entry name" value="TEICHOIC ACIDS EXPORT ATP-BINDING PROTEIN TAGH"/>
    <property type="match status" value="1"/>
</dbReference>
<protein>
    <recommendedName>
        <fullName evidence="2">ABC transporter domain-containing protein</fullName>
    </recommendedName>
</protein>
<proteinExistence type="predicted"/>
<reference evidence="1" key="1">
    <citation type="journal article" date="2014" name="Front. Microbiol.">
        <title>High frequency of phylogenetically diverse reductive dehalogenase-homologous genes in deep subseafloor sedimentary metagenomes.</title>
        <authorList>
            <person name="Kawai M."/>
            <person name="Futagami T."/>
            <person name="Toyoda A."/>
            <person name="Takaki Y."/>
            <person name="Nishi S."/>
            <person name="Hori S."/>
            <person name="Arai W."/>
            <person name="Tsubouchi T."/>
            <person name="Morono Y."/>
            <person name="Uchiyama I."/>
            <person name="Ito T."/>
            <person name="Fujiyama A."/>
            <person name="Inagaki F."/>
            <person name="Takami H."/>
        </authorList>
    </citation>
    <scope>NUCLEOTIDE SEQUENCE</scope>
    <source>
        <strain evidence="1">Expedition CK06-06</strain>
    </source>
</reference>
<evidence type="ECO:0008006" key="2">
    <source>
        <dbReference type="Google" id="ProtNLM"/>
    </source>
</evidence>
<dbReference type="InterPro" id="IPR027417">
    <property type="entry name" value="P-loop_NTPase"/>
</dbReference>
<comment type="caution">
    <text evidence="1">The sequence shown here is derived from an EMBL/GenBank/DDBJ whole genome shotgun (WGS) entry which is preliminary data.</text>
</comment>